<dbReference type="InterPro" id="IPR029016">
    <property type="entry name" value="GAF-like_dom_sf"/>
</dbReference>
<dbReference type="OrthoDB" id="9807558at2"/>
<keyword evidence="2" id="KW-0238">DNA-binding</keyword>
<reference evidence="5 6" key="1">
    <citation type="submission" date="2019-03" db="EMBL/GenBank/DDBJ databases">
        <title>Draft genome sequences of novel Actinobacteria.</title>
        <authorList>
            <person name="Sahin N."/>
            <person name="Ay H."/>
            <person name="Saygin H."/>
        </authorList>
    </citation>
    <scope>NUCLEOTIDE SEQUENCE [LARGE SCALE GENOMIC DNA]</scope>
    <source>
        <strain evidence="5 6">DSM 45941</strain>
    </source>
</reference>
<dbReference type="InterPro" id="IPR050707">
    <property type="entry name" value="HTH_MetabolicPath_Reg"/>
</dbReference>
<comment type="caution">
    <text evidence="5">The sequence shown here is derived from an EMBL/GenBank/DDBJ whole genome shotgun (WGS) entry which is preliminary data.</text>
</comment>
<dbReference type="Gene3D" id="1.10.10.10">
    <property type="entry name" value="Winged helix-like DNA-binding domain superfamily/Winged helix DNA-binding domain"/>
    <property type="match status" value="1"/>
</dbReference>
<evidence type="ECO:0000256" key="2">
    <source>
        <dbReference type="ARBA" id="ARBA00023125"/>
    </source>
</evidence>
<dbReference type="GO" id="GO:0045892">
    <property type="term" value="P:negative regulation of DNA-templated transcription"/>
    <property type="evidence" value="ECO:0007669"/>
    <property type="project" value="TreeGrafter"/>
</dbReference>
<sequence length="245" mass="25880">MAVKPLSGVSRALDVVEAVAAHQPVGVTELARLLGQDKSAVQRSLVTLHASKWIRPVDDPQGGRVGRWELSTRPLVIAAESRRRSGLLIHARPMLQELSEQTGETVILAVADDDRIVSVDVVESRRMVRTAPRPGMVFPPATSAAGIALFAAMPDGEAARYGVEPDEPSFAAELERTRRRGWSLNAGAVQAGATSIGAAVLDVDRRPIAALVLSAPSDRLGPDQYQRAGEQVAAAAATLGGTAVY</sequence>
<dbReference type="InterPro" id="IPR036388">
    <property type="entry name" value="WH-like_DNA-bd_sf"/>
</dbReference>
<dbReference type="EMBL" id="SMKY01000045">
    <property type="protein sequence ID" value="TDD84405.1"/>
    <property type="molecule type" value="Genomic_DNA"/>
</dbReference>
<dbReference type="InterPro" id="IPR036390">
    <property type="entry name" value="WH_DNA-bd_sf"/>
</dbReference>
<dbReference type="GO" id="GO:0003677">
    <property type="term" value="F:DNA binding"/>
    <property type="evidence" value="ECO:0007669"/>
    <property type="project" value="UniProtKB-KW"/>
</dbReference>
<dbReference type="InterPro" id="IPR014757">
    <property type="entry name" value="Tscrpt_reg_IclR_C"/>
</dbReference>
<accession>A0A4R5BFJ3</accession>
<evidence type="ECO:0000256" key="3">
    <source>
        <dbReference type="ARBA" id="ARBA00023163"/>
    </source>
</evidence>
<dbReference type="Pfam" id="PF09339">
    <property type="entry name" value="HTH_IclR"/>
    <property type="match status" value="1"/>
</dbReference>
<evidence type="ECO:0000259" key="4">
    <source>
        <dbReference type="PROSITE" id="PS51078"/>
    </source>
</evidence>
<dbReference type="GO" id="GO:0003700">
    <property type="term" value="F:DNA-binding transcription factor activity"/>
    <property type="evidence" value="ECO:0007669"/>
    <property type="project" value="TreeGrafter"/>
</dbReference>
<dbReference type="SUPFAM" id="SSF55781">
    <property type="entry name" value="GAF domain-like"/>
    <property type="match status" value="1"/>
</dbReference>
<dbReference type="SMART" id="SM00346">
    <property type="entry name" value="HTH_ICLR"/>
    <property type="match status" value="1"/>
</dbReference>
<dbReference type="RefSeq" id="WP_132197411.1">
    <property type="nucleotide sequence ID" value="NZ_SMKY01000045.1"/>
</dbReference>
<dbReference type="Proteomes" id="UP000295578">
    <property type="component" value="Unassembled WGS sequence"/>
</dbReference>
<organism evidence="5 6">
    <name type="scientific">Actinomadura darangshiensis</name>
    <dbReference type="NCBI Taxonomy" id="705336"/>
    <lineage>
        <taxon>Bacteria</taxon>
        <taxon>Bacillati</taxon>
        <taxon>Actinomycetota</taxon>
        <taxon>Actinomycetes</taxon>
        <taxon>Streptosporangiales</taxon>
        <taxon>Thermomonosporaceae</taxon>
        <taxon>Actinomadura</taxon>
    </lineage>
</organism>
<keyword evidence="1" id="KW-0805">Transcription regulation</keyword>
<dbReference type="PANTHER" id="PTHR30136:SF24">
    <property type="entry name" value="HTH-TYPE TRANSCRIPTIONAL REPRESSOR ALLR"/>
    <property type="match status" value="1"/>
</dbReference>
<evidence type="ECO:0000313" key="6">
    <source>
        <dbReference type="Proteomes" id="UP000295578"/>
    </source>
</evidence>
<evidence type="ECO:0000313" key="5">
    <source>
        <dbReference type="EMBL" id="TDD84405.1"/>
    </source>
</evidence>
<dbReference type="Pfam" id="PF01614">
    <property type="entry name" value="IclR_C"/>
    <property type="match status" value="1"/>
</dbReference>
<dbReference type="InterPro" id="IPR005471">
    <property type="entry name" value="Tscrpt_reg_IclR_N"/>
</dbReference>
<dbReference type="Gene3D" id="3.30.450.40">
    <property type="match status" value="1"/>
</dbReference>
<gene>
    <name evidence="5" type="ORF">E1293_13130</name>
</gene>
<feature type="domain" description="IclR-ED" evidence="4">
    <location>
        <begin position="73"/>
        <end position="245"/>
    </location>
</feature>
<keyword evidence="6" id="KW-1185">Reference proteome</keyword>
<dbReference type="SUPFAM" id="SSF46785">
    <property type="entry name" value="Winged helix' DNA-binding domain"/>
    <property type="match status" value="1"/>
</dbReference>
<proteinExistence type="predicted"/>
<dbReference type="AlphaFoldDB" id="A0A4R5BFJ3"/>
<name>A0A4R5BFJ3_9ACTN</name>
<dbReference type="PANTHER" id="PTHR30136">
    <property type="entry name" value="HELIX-TURN-HELIX TRANSCRIPTIONAL REGULATOR, ICLR FAMILY"/>
    <property type="match status" value="1"/>
</dbReference>
<evidence type="ECO:0000256" key="1">
    <source>
        <dbReference type="ARBA" id="ARBA00023015"/>
    </source>
</evidence>
<dbReference type="PROSITE" id="PS51078">
    <property type="entry name" value="ICLR_ED"/>
    <property type="match status" value="1"/>
</dbReference>
<protein>
    <submittedName>
        <fullName evidence="5">IclR family transcriptional regulator</fullName>
    </submittedName>
</protein>
<keyword evidence="3" id="KW-0804">Transcription</keyword>